<sequence length="192" mass="21636">MEYYKFHENDNRPDYPKTFGAGEQANFFSMWYACRLMKAIPSLFPLKVSEKPFEVNPYDAIHGVCLLCLYHKTIQPGKGFLSTRNPQVSDAIPPQCGAYGKGDTRSTVAGTALATDRVEAMDEYYFGVLGERQRELILSTLNDPCGPVATEELVRTLTKNISKAIIDYDMILPPREMDSAQVSKETERETSF</sequence>
<reference evidence="1 2" key="1">
    <citation type="submission" date="2016-10" db="EMBL/GenBank/DDBJ databases">
        <title>Genome sequence of the ascomycete fungus Penicillium subrubescens.</title>
        <authorList>
            <person name="De Vries R.P."/>
            <person name="Peng M."/>
            <person name="Dilokpimol A."/>
            <person name="Hilden K."/>
            <person name="Makela M.R."/>
            <person name="Grigoriev I."/>
            <person name="Riley R."/>
            <person name="Granchi Z."/>
        </authorList>
    </citation>
    <scope>NUCLEOTIDE SEQUENCE [LARGE SCALE GENOMIC DNA]</scope>
    <source>
        <strain evidence="1 2">CBS 132785</strain>
    </source>
</reference>
<name>A0A1Q5UHJ1_9EURO</name>
<keyword evidence="2" id="KW-1185">Reference proteome</keyword>
<dbReference type="Proteomes" id="UP000186955">
    <property type="component" value="Unassembled WGS sequence"/>
</dbReference>
<evidence type="ECO:0000313" key="1">
    <source>
        <dbReference type="EMBL" id="OKP11946.1"/>
    </source>
</evidence>
<evidence type="ECO:0000313" key="2">
    <source>
        <dbReference type="Proteomes" id="UP000186955"/>
    </source>
</evidence>
<accession>A0A1Q5UHJ1</accession>
<dbReference type="AlphaFoldDB" id="A0A1Q5UHJ1"/>
<dbReference type="EMBL" id="MNBE01000255">
    <property type="protein sequence ID" value="OKP11946.1"/>
    <property type="molecule type" value="Genomic_DNA"/>
</dbReference>
<organism evidence="1 2">
    <name type="scientific">Penicillium subrubescens</name>
    <dbReference type="NCBI Taxonomy" id="1316194"/>
    <lineage>
        <taxon>Eukaryota</taxon>
        <taxon>Fungi</taxon>
        <taxon>Dikarya</taxon>
        <taxon>Ascomycota</taxon>
        <taxon>Pezizomycotina</taxon>
        <taxon>Eurotiomycetes</taxon>
        <taxon>Eurotiomycetidae</taxon>
        <taxon>Eurotiales</taxon>
        <taxon>Aspergillaceae</taxon>
        <taxon>Penicillium</taxon>
    </lineage>
</organism>
<proteinExistence type="predicted"/>
<comment type="caution">
    <text evidence="1">The sequence shown here is derived from an EMBL/GenBank/DDBJ whole genome shotgun (WGS) entry which is preliminary data.</text>
</comment>
<protein>
    <submittedName>
        <fullName evidence="1">Uncharacterized protein</fullName>
    </submittedName>
</protein>
<gene>
    <name evidence="1" type="ORF">PENSUB_2498</name>
</gene>
<dbReference type="PROSITE" id="PS51257">
    <property type="entry name" value="PROKAR_LIPOPROTEIN"/>
    <property type="match status" value="1"/>
</dbReference>